<evidence type="ECO:0000256" key="3">
    <source>
        <dbReference type="ARBA" id="ARBA00022723"/>
    </source>
</evidence>
<keyword evidence="3" id="KW-0479">Metal-binding</keyword>
<evidence type="ECO:0000259" key="6">
    <source>
        <dbReference type="Pfam" id="PF04055"/>
    </source>
</evidence>
<comment type="cofactor">
    <cofactor evidence="1">
        <name>[4Fe-4S] cluster</name>
        <dbReference type="ChEBI" id="CHEBI:49883"/>
    </cofactor>
</comment>
<dbReference type="EMBL" id="JASVDS010000001">
    <property type="protein sequence ID" value="MDL5031129.1"/>
    <property type="molecule type" value="Genomic_DNA"/>
</dbReference>
<feature type="domain" description="Radical SAM core" evidence="6">
    <location>
        <begin position="45"/>
        <end position="125"/>
    </location>
</feature>
<dbReference type="SUPFAM" id="SSF102114">
    <property type="entry name" value="Radical SAM enzymes"/>
    <property type="match status" value="1"/>
</dbReference>
<comment type="caution">
    <text evidence="7">The sequence shown here is derived from an EMBL/GenBank/DDBJ whole genome shotgun (WGS) entry which is preliminary data.</text>
</comment>
<evidence type="ECO:0000256" key="5">
    <source>
        <dbReference type="ARBA" id="ARBA00023014"/>
    </source>
</evidence>
<dbReference type="Gene3D" id="3.20.20.70">
    <property type="entry name" value="Aldolase class I"/>
    <property type="match status" value="1"/>
</dbReference>
<protein>
    <submittedName>
        <fullName evidence="7">Radical SAM protein</fullName>
    </submittedName>
</protein>
<evidence type="ECO:0000256" key="2">
    <source>
        <dbReference type="ARBA" id="ARBA00022691"/>
    </source>
</evidence>
<evidence type="ECO:0000313" key="7">
    <source>
        <dbReference type="EMBL" id="MDL5031129.1"/>
    </source>
</evidence>
<gene>
    <name evidence="7" type="ORF">QRD43_04345</name>
</gene>
<evidence type="ECO:0000256" key="4">
    <source>
        <dbReference type="ARBA" id="ARBA00023004"/>
    </source>
</evidence>
<dbReference type="SFLD" id="SFLDS00029">
    <property type="entry name" value="Radical_SAM"/>
    <property type="match status" value="1"/>
</dbReference>
<name>A0ABT7LE28_9BURK</name>
<proteinExistence type="predicted"/>
<reference evidence="7 8" key="1">
    <citation type="submission" date="2023-06" db="EMBL/GenBank/DDBJ databases">
        <title>Pelomonas sp. APW6 16S ribosomal RNA gene genome sequencing and assembly.</title>
        <authorList>
            <person name="Woo H."/>
        </authorList>
    </citation>
    <scope>NUCLEOTIDE SEQUENCE [LARGE SCALE GENOMIC DNA]</scope>
    <source>
        <strain evidence="7 8">APW6</strain>
    </source>
</reference>
<accession>A0ABT7LE28</accession>
<dbReference type="InterPro" id="IPR013785">
    <property type="entry name" value="Aldolase_TIM"/>
</dbReference>
<evidence type="ECO:0000313" key="8">
    <source>
        <dbReference type="Proteomes" id="UP001238603"/>
    </source>
</evidence>
<dbReference type="Pfam" id="PF04055">
    <property type="entry name" value="Radical_SAM"/>
    <property type="match status" value="1"/>
</dbReference>
<dbReference type="InterPro" id="IPR007197">
    <property type="entry name" value="rSAM"/>
</dbReference>
<dbReference type="CDD" id="cd01335">
    <property type="entry name" value="Radical_SAM"/>
    <property type="match status" value="1"/>
</dbReference>
<dbReference type="InterPro" id="IPR058240">
    <property type="entry name" value="rSAM_sf"/>
</dbReference>
<organism evidence="7 8">
    <name type="scientific">Roseateles subflavus</name>
    <dbReference type="NCBI Taxonomy" id="3053353"/>
    <lineage>
        <taxon>Bacteria</taxon>
        <taxon>Pseudomonadati</taxon>
        <taxon>Pseudomonadota</taxon>
        <taxon>Betaproteobacteria</taxon>
        <taxon>Burkholderiales</taxon>
        <taxon>Sphaerotilaceae</taxon>
        <taxon>Roseateles</taxon>
    </lineage>
</organism>
<keyword evidence="8" id="KW-1185">Reference proteome</keyword>
<sequence length="378" mass="42283">MQDRTVARHAVAARLEELLAGDEILADRLDALRRFGSRVRASEYHVTNACNIRCKGCWFYEYGHDRTAGEAKSLDDWKAFIESQRRQKVSAALLIGGEPALFPDRVAAFVEGMRYVSISTNGLRALPREAPFENVTVFVSVFGGGPLDDELRAIKPGGRTFTGLFDTALANYKDDPRACFVFAVTERGLGHVESTVQRIRDNGNTVTFNFYSEYNTGHPLRMHNQRLLLAEMLRVREAYPEVVLNHPAHIEAMVTGSSWLGSFGRDSCPSISVDHPDNAARVAGGAPVLPMFNTWKADLQTLERCCTSGHCEGCRDSQAVYSWFMVNLAGSLASKEALETWVDVAESYWRQFIWSPYRRKPQPPRTADAQVLQSLELN</sequence>
<keyword evidence="4" id="KW-0408">Iron</keyword>
<keyword evidence="2" id="KW-0949">S-adenosyl-L-methionine</keyword>
<dbReference type="Proteomes" id="UP001238603">
    <property type="component" value="Unassembled WGS sequence"/>
</dbReference>
<evidence type="ECO:0000256" key="1">
    <source>
        <dbReference type="ARBA" id="ARBA00001966"/>
    </source>
</evidence>
<keyword evidence="5" id="KW-0411">Iron-sulfur</keyword>
<dbReference type="RefSeq" id="WP_285981245.1">
    <property type="nucleotide sequence ID" value="NZ_JASVDS010000001.1"/>
</dbReference>